<keyword evidence="2" id="KW-0378">Hydrolase</keyword>
<dbReference type="PATRIC" id="fig|1121307.3.peg.164"/>
<dbReference type="InterPro" id="IPR003615">
    <property type="entry name" value="HNH_nuc"/>
</dbReference>
<dbReference type="CDD" id="cd00085">
    <property type="entry name" value="HNHc"/>
    <property type="match status" value="1"/>
</dbReference>
<keyword evidence="3" id="KW-1185">Reference proteome</keyword>
<dbReference type="Pfam" id="PF13395">
    <property type="entry name" value="HNH_4"/>
    <property type="match status" value="1"/>
</dbReference>
<sequence length="381" mass="45636">MINLPNSLKVESYLLERTLDFKNFSTSYKLFWFNGIYKEIIFGNKTMSFKKIIARMVATAWYPVIYYKLNLGFQDKLNQIILYVHETLKVGREENEEYIAEYIYNSTDRQLNKMINTISLYVPYRLIRPFYEEQIKFKEKITNKKISNLEINNLIQKLSEEDFTSLYRIDKKKKEITINDSWVNYITSNQAIINGWINFKLVYYLQLRNPNVPAIPFKIYPPIKRDLSKAKNFWKLVISQRNILDLYTNKSFNADNLEKYGSISVDHFIPWSFVLHDELWNLVPTFNKINSCKNNKLPKLDLYIDRFCDLQFDAFNIIRKDKKNIRYLEDYLTINKKVDINLLLQGNVNKEEFTYSIKSTIIPLYQIAYNQGYDIWHNNVL</sequence>
<gene>
    <name evidence="2" type="ORF">CLCY_11c00490</name>
</gene>
<proteinExistence type="predicted"/>
<dbReference type="AlphaFoldDB" id="A0A0J8D9J3"/>
<comment type="caution">
    <text evidence="2">The sequence shown here is derived from an EMBL/GenBank/DDBJ whole genome shotgun (WGS) entry which is preliminary data.</text>
</comment>
<keyword evidence="2" id="KW-0255">Endonuclease</keyword>
<evidence type="ECO:0000313" key="3">
    <source>
        <dbReference type="Proteomes" id="UP000036756"/>
    </source>
</evidence>
<dbReference type="RefSeq" id="WP_048569732.1">
    <property type="nucleotide sequence ID" value="NZ_LFVU01000005.1"/>
</dbReference>
<dbReference type="GO" id="GO:0004519">
    <property type="term" value="F:endonuclease activity"/>
    <property type="evidence" value="ECO:0007669"/>
    <property type="project" value="UniProtKB-KW"/>
</dbReference>
<keyword evidence="2" id="KW-0540">Nuclease</keyword>
<evidence type="ECO:0000259" key="1">
    <source>
        <dbReference type="Pfam" id="PF13395"/>
    </source>
</evidence>
<accession>A0A0J8D9J3</accession>
<name>A0A0J8D9J3_CLOCY</name>
<dbReference type="STRING" id="1121307.CLCY_11c00490"/>
<dbReference type="EMBL" id="LFVU01000005">
    <property type="protein sequence ID" value="KMT22715.1"/>
    <property type="molecule type" value="Genomic_DNA"/>
</dbReference>
<feature type="domain" description="HNH nuclease" evidence="1">
    <location>
        <begin position="245"/>
        <end position="298"/>
    </location>
</feature>
<organism evidence="2 3">
    <name type="scientific">Clostridium cylindrosporum DSM 605</name>
    <dbReference type="NCBI Taxonomy" id="1121307"/>
    <lineage>
        <taxon>Bacteria</taxon>
        <taxon>Bacillati</taxon>
        <taxon>Bacillota</taxon>
        <taxon>Clostridia</taxon>
        <taxon>Eubacteriales</taxon>
        <taxon>Clostridiaceae</taxon>
        <taxon>Clostridium</taxon>
    </lineage>
</organism>
<dbReference type="Proteomes" id="UP000036756">
    <property type="component" value="Unassembled WGS sequence"/>
</dbReference>
<evidence type="ECO:0000313" key="2">
    <source>
        <dbReference type="EMBL" id="KMT22715.1"/>
    </source>
</evidence>
<reference evidence="2 3" key="1">
    <citation type="submission" date="2015-06" db="EMBL/GenBank/DDBJ databases">
        <title>Draft genome sequence of the purine-degrading Clostridium cylindrosporum HC-1 (DSM 605).</title>
        <authorList>
            <person name="Poehlein A."/>
            <person name="Schiel-Bengelsdorf B."/>
            <person name="Bengelsdorf F."/>
            <person name="Daniel R."/>
            <person name="Duerre P."/>
        </authorList>
    </citation>
    <scope>NUCLEOTIDE SEQUENCE [LARGE SCALE GENOMIC DNA]</scope>
    <source>
        <strain evidence="2 3">DSM 605</strain>
    </source>
</reference>
<protein>
    <submittedName>
        <fullName evidence="2">HNH endonuclease</fullName>
    </submittedName>
</protein>